<evidence type="ECO:0000259" key="3">
    <source>
        <dbReference type="SMART" id="SM00968"/>
    </source>
</evidence>
<dbReference type="RefSeq" id="WP_088820407.1">
    <property type="nucleotide sequence ID" value="NZ_CP019964.1"/>
</dbReference>
<protein>
    <submittedName>
        <fullName evidence="4">Chromosome segregation ATPase</fullName>
    </submittedName>
</protein>
<reference evidence="4 5" key="1">
    <citation type="journal article" date="2017" name="Nat. Commun.">
        <title>'ARMAN' archaea depend on association with euryarchaeal host in culture and in situ.</title>
        <authorList>
            <person name="Golyshina O."/>
            <person name="Toshchakov S."/>
            <person name="Makarova K."/>
            <person name="Gavrilov S."/>
            <person name="Korzhenkov A."/>
            <person name="La Cono V."/>
            <person name="Arcadi E."/>
            <person name="Nechitaylo T."/>
            <person name="Ferrer M."/>
            <person name="Kublanov I."/>
            <person name="Wolf Y."/>
            <person name="Yakimov M."/>
            <person name="Golyshin P."/>
            <person name="Slesarev A."/>
            <person name="Kozyavkin S."/>
        </authorList>
    </citation>
    <scope>NUCLEOTIDE SEQUENCE [LARGE SCALE GENOMIC DNA]</scope>
    <source>
        <strain evidence="4 5">Mia14</strain>
    </source>
</reference>
<evidence type="ECO:0000256" key="1">
    <source>
        <dbReference type="ARBA" id="ARBA00023054"/>
    </source>
</evidence>
<dbReference type="InterPro" id="IPR003395">
    <property type="entry name" value="RecF/RecN/SMC_N"/>
</dbReference>
<dbReference type="GeneID" id="33314387"/>
<name>A0A218NNS2_9ARCH</name>
<dbReference type="SMART" id="SM00968">
    <property type="entry name" value="SMC_hinge"/>
    <property type="match status" value="1"/>
</dbReference>
<feature type="coiled-coil region" evidence="2">
    <location>
        <begin position="774"/>
        <end position="808"/>
    </location>
</feature>
<feature type="coiled-coil region" evidence="2">
    <location>
        <begin position="892"/>
        <end position="961"/>
    </location>
</feature>
<dbReference type="Proteomes" id="UP000197679">
    <property type="component" value="Chromosome"/>
</dbReference>
<dbReference type="PIRSF" id="PIRSF005719">
    <property type="entry name" value="SMC"/>
    <property type="match status" value="1"/>
</dbReference>
<feature type="coiled-coil region" evidence="2">
    <location>
        <begin position="353"/>
        <end position="436"/>
    </location>
</feature>
<dbReference type="GO" id="GO:0005694">
    <property type="term" value="C:chromosome"/>
    <property type="evidence" value="ECO:0007669"/>
    <property type="project" value="InterPro"/>
</dbReference>
<dbReference type="EMBL" id="CP019964">
    <property type="protein sequence ID" value="ASI14127.1"/>
    <property type="molecule type" value="Genomic_DNA"/>
</dbReference>
<dbReference type="AlphaFoldDB" id="A0A218NNS2"/>
<dbReference type="Gene3D" id="1.20.1060.20">
    <property type="match status" value="1"/>
</dbReference>
<dbReference type="SUPFAM" id="SSF52540">
    <property type="entry name" value="P-loop containing nucleoside triphosphate hydrolases"/>
    <property type="match status" value="1"/>
</dbReference>
<accession>A0A218NNS2</accession>
<evidence type="ECO:0000313" key="4">
    <source>
        <dbReference type="EMBL" id="ASI14127.1"/>
    </source>
</evidence>
<dbReference type="Gene3D" id="1.10.287.2610">
    <property type="match status" value="1"/>
</dbReference>
<organism evidence="4 5">
    <name type="scientific">Candidatus Mancarchaeum acidiphilum</name>
    <dbReference type="NCBI Taxonomy" id="1920749"/>
    <lineage>
        <taxon>Archaea</taxon>
        <taxon>Candidatus Micrarchaeota</taxon>
        <taxon>Candidatus Mancarchaeum</taxon>
    </lineage>
</organism>
<feature type="domain" description="SMC hinge" evidence="3">
    <location>
        <begin position="492"/>
        <end position="601"/>
    </location>
</feature>
<dbReference type="Gene3D" id="3.40.50.300">
    <property type="entry name" value="P-loop containing nucleotide triphosphate hydrolases"/>
    <property type="match status" value="2"/>
</dbReference>
<dbReference type="KEGG" id="marh:Mia14_0839"/>
<dbReference type="PANTHER" id="PTHR43977">
    <property type="entry name" value="STRUCTURAL MAINTENANCE OF CHROMOSOMES PROTEIN 3"/>
    <property type="match status" value="1"/>
</dbReference>
<evidence type="ECO:0000256" key="2">
    <source>
        <dbReference type="SAM" id="Coils"/>
    </source>
</evidence>
<dbReference type="GO" id="GO:0005524">
    <property type="term" value="F:ATP binding"/>
    <property type="evidence" value="ECO:0007669"/>
    <property type="project" value="InterPro"/>
</dbReference>
<evidence type="ECO:0000313" key="5">
    <source>
        <dbReference type="Proteomes" id="UP000197679"/>
    </source>
</evidence>
<dbReference type="Gene3D" id="3.30.70.1620">
    <property type="match status" value="1"/>
</dbReference>
<keyword evidence="1 2" id="KW-0175">Coiled coil</keyword>
<dbReference type="InterPro" id="IPR010935">
    <property type="entry name" value="SMC_hinge"/>
</dbReference>
<dbReference type="InterPro" id="IPR024704">
    <property type="entry name" value="SMC"/>
</dbReference>
<dbReference type="Pfam" id="PF02463">
    <property type="entry name" value="SMC_N"/>
    <property type="match status" value="1"/>
</dbReference>
<dbReference type="SUPFAM" id="SSF75553">
    <property type="entry name" value="Smc hinge domain"/>
    <property type="match status" value="1"/>
</dbReference>
<dbReference type="GO" id="GO:0051276">
    <property type="term" value="P:chromosome organization"/>
    <property type="evidence" value="ECO:0007669"/>
    <property type="project" value="InterPro"/>
</dbReference>
<dbReference type="InterPro" id="IPR027417">
    <property type="entry name" value="P-loop_NTPase"/>
</dbReference>
<proteinExistence type="predicted"/>
<dbReference type="InterPro" id="IPR036277">
    <property type="entry name" value="SMC_hinge_sf"/>
</dbReference>
<feature type="coiled-coil region" evidence="2">
    <location>
        <begin position="675"/>
        <end position="722"/>
    </location>
</feature>
<dbReference type="Pfam" id="PF06470">
    <property type="entry name" value="SMC_hinge"/>
    <property type="match status" value="1"/>
</dbReference>
<keyword evidence="5" id="KW-1185">Reference proteome</keyword>
<gene>
    <name evidence="4" type="ORF">Mia14_0839</name>
</gene>
<feature type="coiled-coil region" evidence="2">
    <location>
        <begin position="238"/>
        <end position="324"/>
    </location>
</feature>
<sequence>MLYIDKIHIRNFKSFKNSSTQFTNGFNCIVGANGAGKSNICDSLLFALGETSLKRMRVSKTKDLLNSLSLENSKSKKTASVSITFSGSSSFEIYRSVDSDGKIEYRLDGKKATRQEIVDMLARNGAVVNETNTITQGEINKIMGLSVKERRYLIDIAAGIKEFDDKREDSLKELGKVDEKISAAKALLGERLGFLNELKKEKDDAEAYQHFASQIKKINYTVLKRRFEEIDSRMSKINEEIKAKNELLSKEKDSLDSLNGKISDLSSKHNEISKEINLKSSKLGSINAAVENANKNIAVYLANISNLNESVKELELSLESHKSDISKISSLIEAESAELAAISKDIESKSNYYKDLESANDAGMQEYKTLQKEYEEQSAKLNSLNSDYTDKKVRLEQLKSEYSSIQSKIATAGESVQSIKEDLSRLDLEKARLSSEISKEGKSISQLKSERIEIGGALDKANIRSINLREQLSSFGGARDSMEETLKSVIKEGFYGRAYELCRYDEKYSEAVNTASGSRMNYFVVDNISTANNAIKVLKRAMMGRASFIPIEEISYYPMQENKMDPLLRHIEYDSKFEKAFAYIFSNTYIIDNIEQAKKLGIGKYRFVTLDGELVEPSGIVTGGRSKSSNVFPGKLRMELEETETTRKGLSSRQAELDELINETFRQISQNQVRLENIDNEIQTKKKLLEQYNSASTVQEKESELKSNLSSLSKEVEMLDSEKSMIDLKIKKLKESMEEKESSMPAKSGVQNLPKLRSEIESLKVDHASKSKEVALNKTKLQELSEELKKVESKIALQKSQIKDFESKLEDEKAVKAENEAIMKAQDKDSVELYNKLSGIEKTIEDLGFEKGRISSHIDQMNREINDLKSGSIESNVRLSDIKAELSTYEGIEEMQGSIEELERKLSEFKSSLSKLGEVNLKAPEMYLEKSKGVEEAALKLNTLDSEKNSIMSMIKEVERKKLEVFNETFSKVNENFSTLHKVTIGTEGRLVLQNPKDPFNSGLNIIVKKESGREANSETLSGGEKSLNLLILLFAILMRDPKSFYIFDEIDSALDKDNSKKLSLLLKKMSERSQFIVVSHNDTLITSADAVIGFVNQNDESRSVAVKLSNLNK</sequence>
<dbReference type="GO" id="GO:0016887">
    <property type="term" value="F:ATP hydrolysis activity"/>
    <property type="evidence" value="ECO:0007669"/>
    <property type="project" value="InterPro"/>
</dbReference>
<dbReference type="OrthoDB" id="9143at2157"/>